<evidence type="ECO:0000256" key="2">
    <source>
        <dbReference type="ARBA" id="ARBA00007193"/>
    </source>
</evidence>
<evidence type="ECO:0000256" key="12">
    <source>
        <dbReference type="ARBA" id="ARBA00023303"/>
    </source>
</evidence>
<evidence type="ECO:0000256" key="8">
    <source>
        <dbReference type="ARBA" id="ARBA00023065"/>
    </source>
</evidence>
<keyword evidence="4 13" id="KW-0894">Sodium channel</keyword>
<keyword evidence="12 13" id="KW-0407">Ion channel</keyword>
<feature type="region of interest" description="Disordered" evidence="14">
    <location>
        <begin position="1"/>
        <end position="33"/>
    </location>
</feature>
<dbReference type="EMBL" id="LIAE01006596">
    <property type="protein sequence ID" value="PAV87247.1"/>
    <property type="molecule type" value="Genomic_DNA"/>
</dbReference>
<dbReference type="GO" id="GO:0005272">
    <property type="term" value="F:sodium channel activity"/>
    <property type="evidence" value="ECO:0007669"/>
    <property type="project" value="UniProtKB-KW"/>
</dbReference>
<evidence type="ECO:0000256" key="7">
    <source>
        <dbReference type="ARBA" id="ARBA00023053"/>
    </source>
</evidence>
<evidence type="ECO:0000256" key="10">
    <source>
        <dbReference type="ARBA" id="ARBA00023180"/>
    </source>
</evidence>
<evidence type="ECO:0000256" key="11">
    <source>
        <dbReference type="ARBA" id="ARBA00023201"/>
    </source>
</evidence>
<keyword evidence="10" id="KW-0325">Glycoprotein</keyword>
<feature type="region of interest" description="Disordered" evidence="14">
    <location>
        <begin position="61"/>
        <end position="91"/>
    </location>
</feature>
<keyword evidence="3 13" id="KW-0813">Transport</keyword>
<evidence type="ECO:0000256" key="3">
    <source>
        <dbReference type="ARBA" id="ARBA00022448"/>
    </source>
</evidence>
<accession>A0A2A2LML9</accession>
<gene>
    <name evidence="16" type="ORF">WR25_15115</name>
</gene>
<dbReference type="AlphaFoldDB" id="A0A2A2LML9"/>
<evidence type="ECO:0000313" key="17">
    <source>
        <dbReference type="Proteomes" id="UP000218231"/>
    </source>
</evidence>
<keyword evidence="17" id="KW-1185">Reference proteome</keyword>
<keyword evidence="8 13" id="KW-0406">Ion transport</keyword>
<dbReference type="GO" id="GO:0016020">
    <property type="term" value="C:membrane"/>
    <property type="evidence" value="ECO:0007669"/>
    <property type="project" value="UniProtKB-SubCell"/>
</dbReference>
<keyword evidence="7" id="KW-0915">Sodium</keyword>
<evidence type="ECO:0000313" key="16">
    <source>
        <dbReference type="EMBL" id="PAV87247.1"/>
    </source>
</evidence>
<evidence type="ECO:0000256" key="13">
    <source>
        <dbReference type="RuleBase" id="RU000679"/>
    </source>
</evidence>
<keyword evidence="9 15" id="KW-0472">Membrane</keyword>
<evidence type="ECO:0000256" key="9">
    <source>
        <dbReference type="ARBA" id="ARBA00023136"/>
    </source>
</evidence>
<protein>
    <submittedName>
        <fullName evidence="16">Uncharacterized protein</fullName>
    </submittedName>
</protein>
<evidence type="ECO:0000256" key="15">
    <source>
        <dbReference type="SAM" id="Phobius"/>
    </source>
</evidence>
<feature type="compositionally biased region" description="Polar residues" evidence="14">
    <location>
        <begin position="1"/>
        <end position="11"/>
    </location>
</feature>
<keyword evidence="6 15" id="KW-1133">Transmembrane helix</keyword>
<evidence type="ECO:0000256" key="1">
    <source>
        <dbReference type="ARBA" id="ARBA00004141"/>
    </source>
</evidence>
<feature type="transmembrane region" description="Helical" evidence="15">
    <location>
        <begin position="155"/>
        <end position="181"/>
    </location>
</feature>
<dbReference type="Pfam" id="PF00858">
    <property type="entry name" value="ASC"/>
    <property type="match status" value="1"/>
</dbReference>
<evidence type="ECO:0000256" key="14">
    <source>
        <dbReference type="SAM" id="MobiDB-lite"/>
    </source>
</evidence>
<feature type="compositionally biased region" description="Low complexity" evidence="14">
    <location>
        <begin position="22"/>
        <end position="31"/>
    </location>
</feature>
<comment type="caution">
    <text evidence="16">The sequence shown here is derived from an EMBL/GenBank/DDBJ whole genome shotgun (WGS) entry which is preliminary data.</text>
</comment>
<reference evidence="16 17" key="1">
    <citation type="journal article" date="2017" name="Curr. Biol.">
        <title>Genome architecture and evolution of a unichromosomal asexual nematode.</title>
        <authorList>
            <person name="Fradin H."/>
            <person name="Zegar C."/>
            <person name="Gutwein M."/>
            <person name="Lucas J."/>
            <person name="Kovtun M."/>
            <person name="Corcoran D."/>
            <person name="Baugh L.R."/>
            <person name="Kiontke K."/>
            <person name="Gunsalus K."/>
            <person name="Fitch D.H."/>
            <person name="Piano F."/>
        </authorList>
    </citation>
    <scope>NUCLEOTIDE SEQUENCE [LARGE SCALE GENOMIC DNA]</scope>
    <source>
        <strain evidence="16">PF1309</strain>
    </source>
</reference>
<dbReference type="STRING" id="2018661.A0A2A2LML9"/>
<dbReference type="OrthoDB" id="8065060at2759"/>
<dbReference type="InterPro" id="IPR001873">
    <property type="entry name" value="ENaC"/>
</dbReference>
<keyword evidence="11 13" id="KW-0739">Sodium transport</keyword>
<evidence type="ECO:0000256" key="4">
    <source>
        <dbReference type="ARBA" id="ARBA00022461"/>
    </source>
</evidence>
<name>A0A2A2LML9_9BILA</name>
<comment type="subcellular location">
    <subcellularLocation>
        <location evidence="1">Membrane</location>
        <topology evidence="1">Multi-pass membrane protein</topology>
    </subcellularLocation>
</comment>
<keyword evidence="5 13" id="KW-0812">Transmembrane</keyword>
<comment type="similarity">
    <text evidence="2 13">Belongs to the amiloride-sensitive sodium channel (TC 1.A.6) family.</text>
</comment>
<evidence type="ECO:0000256" key="6">
    <source>
        <dbReference type="ARBA" id="ARBA00022989"/>
    </source>
</evidence>
<evidence type="ECO:0000256" key="5">
    <source>
        <dbReference type="ARBA" id="ARBA00022692"/>
    </source>
</evidence>
<organism evidence="16 17">
    <name type="scientific">Diploscapter pachys</name>
    <dbReference type="NCBI Taxonomy" id="2018661"/>
    <lineage>
        <taxon>Eukaryota</taxon>
        <taxon>Metazoa</taxon>
        <taxon>Ecdysozoa</taxon>
        <taxon>Nematoda</taxon>
        <taxon>Chromadorea</taxon>
        <taxon>Rhabditida</taxon>
        <taxon>Rhabditina</taxon>
        <taxon>Rhabditomorpha</taxon>
        <taxon>Rhabditoidea</taxon>
        <taxon>Rhabditidae</taxon>
        <taxon>Diploscapter</taxon>
    </lineage>
</organism>
<dbReference type="Proteomes" id="UP000218231">
    <property type="component" value="Unassembled WGS sequence"/>
</dbReference>
<sequence length="235" mass="26194">MPKIHNSQSVPNVPKIIRPEQSSSNDSMHSSENGMGIYLDVPCVANGSDLHLSNTVRFSTGGDEEDHDSMHSSLFPSHRGHKRPSSRGSTIGELIRHSDIVRRTSHVMLDVPVENMKKIVQTKSVNSLDRETKHFANTTTMHGPKRMYFAKGWGIVFWVFMVALSFILLMVQVGSLVSIYLSRPVVSQSYQLEKETDYLGPSMFSGRTHWSNCSAVRTPSLIASSFKVVPFLCAV</sequence>
<proteinExistence type="inferred from homology"/>